<accession>A0A2D4MI86</accession>
<organism evidence="1">
    <name type="scientific">Micrurus spixii</name>
    <name type="common">Amazon coral snake</name>
    <dbReference type="NCBI Taxonomy" id="129469"/>
    <lineage>
        <taxon>Eukaryota</taxon>
        <taxon>Metazoa</taxon>
        <taxon>Chordata</taxon>
        <taxon>Craniata</taxon>
        <taxon>Vertebrata</taxon>
        <taxon>Euteleostomi</taxon>
        <taxon>Lepidosauria</taxon>
        <taxon>Squamata</taxon>
        <taxon>Bifurcata</taxon>
        <taxon>Unidentata</taxon>
        <taxon>Episquamata</taxon>
        <taxon>Toxicofera</taxon>
        <taxon>Serpentes</taxon>
        <taxon>Colubroidea</taxon>
        <taxon>Elapidae</taxon>
        <taxon>Elapinae</taxon>
        <taxon>Micrurus</taxon>
    </lineage>
</organism>
<proteinExistence type="predicted"/>
<dbReference type="AlphaFoldDB" id="A0A2D4MI86"/>
<evidence type="ECO:0000313" key="1">
    <source>
        <dbReference type="EMBL" id="LAB33085.1"/>
    </source>
</evidence>
<dbReference type="EMBL" id="IACM01100638">
    <property type="protein sequence ID" value="LAB33085.1"/>
    <property type="molecule type" value="Transcribed_RNA"/>
</dbReference>
<dbReference type="EMBL" id="IACM01100637">
    <property type="protein sequence ID" value="LAB33080.1"/>
    <property type="molecule type" value="Transcribed_RNA"/>
</dbReference>
<reference evidence="1" key="2">
    <citation type="submission" date="2017-11" db="EMBL/GenBank/DDBJ databases">
        <title>Coralsnake Venomics: Analyses of Venom Gland Transcriptomes and Proteomes of Six Brazilian Taxa.</title>
        <authorList>
            <person name="Aird S.D."/>
            <person name="Jorge da Silva N."/>
            <person name="Qiu L."/>
            <person name="Villar-Briones A."/>
            <person name="Aparecida-Saddi V."/>
            <person name="Campos-Telles M.P."/>
            <person name="Grau M."/>
            <person name="Mikheyev A.S."/>
        </authorList>
    </citation>
    <scope>NUCLEOTIDE SEQUENCE</scope>
    <source>
        <tissue evidence="1">Venom_gland</tissue>
    </source>
</reference>
<name>A0A2D4MI86_9SAUR</name>
<sequence length="99" mass="11764">MKKTTSRVSASQRIREWKGQGEEIDTLNRHRRMLTFTEKRIETRHSKILAACCRQHRHLLFYFGRCVSPFQNARHSSKSMCPPKKLSPFMNTSMFATYR</sequence>
<protein>
    <submittedName>
        <fullName evidence="1">Uncharacterized protein</fullName>
    </submittedName>
</protein>
<reference evidence="1" key="1">
    <citation type="submission" date="2017-07" db="EMBL/GenBank/DDBJ databases">
        <authorList>
            <person name="Mikheyev A."/>
            <person name="Grau M."/>
        </authorList>
    </citation>
    <scope>NUCLEOTIDE SEQUENCE</scope>
    <source>
        <tissue evidence="1">Venom_gland</tissue>
    </source>
</reference>